<protein>
    <submittedName>
        <fullName evidence="2">Uncharacterized protein</fullName>
    </submittedName>
</protein>
<feature type="region of interest" description="Disordered" evidence="1">
    <location>
        <begin position="1"/>
        <end position="80"/>
    </location>
</feature>
<sequence>LAGRADLRRNTGHGRQALPRATGRESEKRCRPLWAGPGANQSGSVERSPRNTQTVTGQGAGQHHVQPGGGESGHCQQPFA</sequence>
<evidence type="ECO:0000313" key="2">
    <source>
        <dbReference type="EMBL" id="GFD60288.1"/>
    </source>
</evidence>
<accession>A0A699XQR4</accession>
<dbReference type="AlphaFoldDB" id="A0A699XQR4"/>
<feature type="non-terminal residue" evidence="2">
    <location>
        <position position="80"/>
    </location>
</feature>
<name>A0A699XQR4_TANCI</name>
<feature type="compositionally biased region" description="Polar residues" evidence="1">
    <location>
        <begin position="39"/>
        <end position="57"/>
    </location>
</feature>
<evidence type="ECO:0000256" key="1">
    <source>
        <dbReference type="SAM" id="MobiDB-lite"/>
    </source>
</evidence>
<proteinExistence type="predicted"/>
<gene>
    <name evidence="2" type="ORF">Tci_932257</name>
</gene>
<organism evidence="2">
    <name type="scientific">Tanacetum cinerariifolium</name>
    <name type="common">Dalmatian daisy</name>
    <name type="synonym">Chrysanthemum cinerariifolium</name>
    <dbReference type="NCBI Taxonomy" id="118510"/>
    <lineage>
        <taxon>Eukaryota</taxon>
        <taxon>Viridiplantae</taxon>
        <taxon>Streptophyta</taxon>
        <taxon>Embryophyta</taxon>
        <taxon>Tracheophyta</taxon>
        <taxon>Spermatophyta</taxon>
        <taxon>Magnoliopsida</taxon>
        <taxon>eudicotyledons</taxon>
        <taxon>Gunneridae</taxon>
        <taxon>Pentapetalae</taxon>
        <taxon>asterids</taxon>
        <taxon>campanulids</taxon>
        <taxon>Asterales</taxon>
        <taxon>Asteraceae</taxon>
        <taxon>Asteroideae</taxon>
        <taxon>Anthemideae</taxon>
        <taxon>Anthemidinae</taxon>
        <taxon>Tanacetum</taxon>
    </lineage>
</organism>
<feature type="non-terminal residue" evidence="2">
    <location>
        <position position="1"/>
    </location>
</feature>
<dbReference type="EMBL" id="BKCJ011875803">
    <property type="protein sequence ID" value="GFD60288.1"/>
    <property type="molecule type" value="Genomic_DNA"/>
</dbReference>
<comment type="caution">
    <text evidence="2">The sequence shown here is derived from an EMBL/GenBank/DDBJ whole genome shotgun (WGS) entry which is preliminary data.</text>
</comment>
<reference evidence="2" key="1">
    <citation type="journal article" date="2019" name="Sci. Rep.">
        <title>Draft genome of Tanacetum cinerariifolium, the natural source of mosquito coil.</title>
        <authorList>
            <person name="Yamashiro T."/>
            <person name="Shiraishi A."/>
            <person name="Satake H."/>
            <person name="Nakayama K."/>
        </authorList>
    </citation>
    <scope>NUCLEOTIDE SEQUENCE</scope>
</reference>